<dbReference type="Pfam" id="PF01817">
    <property type="entry name" value="CM_2"/>
    <property type="match status" value="1"/>
</dbReference>
<evidence type="ECO:0000256" key="1">
    <source>
        <dbReference type="ARBA" id="ARBA00000824"/>
    </source>
</evidence>
<gene>
    <name evidence="23" type="primary">pheA</name>
    <name evidence="23" type="ORF">CJ671_08330</name>
</gene>
<feature type="domain" description="ACT" evidence="22">
    <location>
        <begin position="283"/>
        <end position="360"/>
    </location>
</feature>
<keyword evidence="15" id="KW-0511">Multifunctional enzyme</keyword>
<dbReference type="InterPro" id="IPR036263">
    <property type="entry name" value="Chorismate_II_sf"/>
</dbReference>
<protein>
    <recommendedName>
        <fullName evidence="8">Bifunctional chorismate mutase/prephenate dehydratase</fullName>
        <ecNumber evidence="7">4.2.1.51</ecNumber>
        <ecNumber evidence="6">5.4.99.5</ecNumber>
    </recommendedName>
    <alternativeName>
        <fullName evidence="17">Chorismate mutase-prephenate dehydratase</fullName>
    </alternativeName>
    <alternativeName>
        <fullName evidence="16">p-protein</fullName>
    </alternativeName>
</protein>
<accession>A0A2S9SQG6</accession>
<keyword evidence="13" id="KW-0413">Isomerase</keyword>
<dbReference type="PIRSF" id="PIRSF001500">
    <property type="entry name" value="Chor_mut_pdt_Ppr"/>
    <property type="match status" value="1"/>
</dbReference>
<evidence type="ECO:0000256" key="19">
    <source>
        <dbReference type="PIRSR" id="PIRSR001500-2"/>
    </source>
</evidence>
<keyword evidence="11" id="KW-0057">Aromatic amino acid biosynthesis</keyword>
<evidence type="ECO:0000256" key="15">
    <source>
        <dbReference type="ARBA" id="ARBA00023268"/>
    </source>
</evidence>
<comment type="subcellular location">
    <subcellularLocation>
        <location evidence="3">Cytoplasm</location>
    </subcellularLocation>
</comment>
<comment type="caution">
    <text evidence="23">The sequence shown here is derived from an EMBL/GenBank/DDBJ whole genome shotgun (WGS) entry which is preliminary data.</text>
</comment>
<dbReference type="InterPro" id="IPR002912">
    <property type="entry name" value="ACT_dom"/>
</dbReference>
<comment type="catalytic activity">
    <reaction evidence="1">
        <text>chorismate = prephenate</text>
        <dbReference type="Rhea" id="RHEA:13897"/>
        <dbReference type="ChEBI" id="CHEBI:29748"/>
        <dbReference type="ChEBI" id="CHEBI:29934"/>
        <dbReference type="EC" id="5.4.99.5"/>
    </reaction>
</comment>
<evidence type="ECO:0000256" key="11">
    <source>
        <dbReference type="ARBA" id="ARBA00023141"/>
    </source>
</evidence>
<evidence type="ECO:0000313" key="23">
    <source>
        <dbReference type="EMBL" id="PRM88828.1"/>
    </source>
</evidence>
<dbReference type="PROSITE" id="PS51171">
    <property type="entry name" value="PREPHENATE_DEHYDR_3"/>
    <property type="match status" value="1"/>
</dbReference>
<feature type="domain" description="Chorismate mutase" evidence="20">
    <location>
        <begin position="2"/>
        <end position="95"/>
    </location>
</feature>
<keyword evidence="12" id="KW-0584">Phenylalanine biosynthesis</keyword>
<dbReference type="Pfam" id="PF01842">
    <property type="entry name" value="ACT"/>
    <property type="match status" value="1"/>
</dbReference>
<comment type="catalytic activity">
    <reaction evidence="18">
        <text>prephenate + H(+) = 3-phenylpyruvate + CO2 + H2O</text>
        <dbReference type="Rhea" id="RHEA:21648"/>
        <dbReference type="ChEBI" id="CHEBI:15377"/>
        <dbReference type="ChEBI" id="CHEBI:15378"/>
        <dbReference type="ChEBI" id="CHEBI:16526"/>
        <dbReference type="ChEBI" id="CHEBI:18005"/>
        <dbReference type="ChEBI" id="CHEBI:29934"/>
        <dbReference type="EC" id="4.2.1.51"/>
    </reaction>
</comment>
<feature type="domain" description="Prephenate dehydratase" evidence="21">
    <location>
        <begin position="95"/>
        <end position="271"/>
    </location>
</feature>
<keyword evidence="9" id="KW-0963">Cytoplasm</keyword>
<dbReference type="EC" id="4.2.1.51" evidence="7"/>
<dbReference type="InterPro" id="IPR036979">
    <property type="entry name" value="CM_dom_sf"/>
</dbReference>
<evidence type="ECO:0000259" key="21">
    <source>
        <dbReference type="PROSITE" id="PS51171"/>
    </source>
</evidence>
<dbReference type="GO" id="GO:0009094">
    <property type="term" value="P:L-phenylalanine biosynthetic process"/>
    <property type="evidence" value="ECO:0007669"/>
    <property type="project" value="UniProtKB-UniPathway"/>
</dbReference>
<evidence type="ECO:0000256" key="7">
    <source>
        <dbReference type="ARBA" id="ARBA00013147"/>
    </source>
</evidence>
<dbReference type="InterPro" id="IPR001086">
    <property type="entry name" value="Preph_deHydtase"/>
</dbReference>
<dbReference type="InterPro" id="IPR010957">
    <property type="entry name" value="G/b/e-P-prot_chorismate_mutase"/>
</dbReference>
<proteinExistence type="predicted"/>
<dbReference type="GO" id="GO:0004664">
    <property type="term" value="F:prephenate dehydratase activity"/>
    <property type="evidence" value="ECO:0007669"/>
    <property type="project" value="UniProtKB-EC"/>
</dbReference>
<evidence type="ECO:0000256" key="12">
    <source>
        <dbReference type="ARBA" id="ARBA00023222"/>
    </source>
</evidence>
<dbReference type="SUPFAM" id="SSF55021">
    <property type="entry name" value="ACT-like"/>
    <property type="match status" value="1"/>
</dbReference>
<dbReference type="PANTHER" id="PTHR21022:SF19">
    <property type="entry name" value="PREPHENATE DEHYDRATASE-RELATED"/>
    <property type="match status" value="1"/>
</dbReference>
<dbReference type="CDD" id="cd04905">
    <property type="entry name" value="ACT_CM-PDT"/>
    <property type="match status" value="1"/>
</dbReference>
<dbReference type="InterPro" id="IPR008242">
    <property type="entry name" value="Chor_mutase/pphenate_deHydtase"/>
</dbReference>
<evidence type="ECO:0000256" key="6">
    <source>
        <dbReference type="ARBA" id="ARBA00012404"/>
    </source>
</evidence>
<dbReference type="Gene3D" id="3.30.70.260">
    <property type="match status" value="1"/>
</dbReference>
<dbReference type="InterPro" id="IPR002701">
    <property type="entry name" value="CM_II_prokaryot"/>
</dbReference>
<dbReference type="Proteomes" id="UP000238649">
    <property type="component" value="Unassembled WGS sequence"/>
</dbReference>
<evidence type="ECO:0000256" key="8">
    <source>
        <dbReference type="ARBA" id="ARBA00014401"/>
    </source>
</evidence>
<evidence type="ECO:0000256" key="5">
    <source>
        <dbReference type="ARBA" id="ARBA00004817"/>
    </source>
</evidence>
<dbReference type="PROSITE" id="PS51168">
    <property type="entry name" value="CHORISMATE_MUT_2"/>
    <property type="match status" value="1"/>
</dbReference>
<evidence type="ECO:0000256" key="10">
    <source>
        <dbReference type="ARBA" id="ARBA00022605"/>
    </source>
</evidence>
<dbReference type="AlphaFoldDB" id="A0A2S9SQG6"/>
<evidence type="ECO:0000259" key="22">
    <source>
        <dbReference type="PROSITE" id="PS51671"/>
    </source>
</evidence>
<comment type="pathway">
    <text evidence="4">Amino-acid biosynthesis; L-phenylalanine biosynthesis; phenylpyruvate from prephenate: step 1/1.</text>
</comment>
<dbReference type="EMBL" id="NXGH01000024">
    <property type="protein sequence ID" value="PRM88828.1"/>
    <property type="molecule type" value="Genomic_DNA"/>
</dbReference>
<evidence type="ECO:0000256" key="13">
    <source>
        <dbReference type="ARBA" id="ARBA00023235"/>
    </source>
</evidence>
<evidence type="ECO:0000256" key="16">
    <source>
        <dbReference type="ARBA" id="ARBA00031175"/>
    </source>
</evidence>
<evidence type="ECO:0000259" key="20">
    <source>
        <dbReference type="PROSITE" id="PS51168"/>
    </source>
</evidence>
<dbReference type="EC" id="5.4.99.5" evidence="6"/>
<evidence type="ECO:0000256" key="4">
    <source>
        <dbReference type="ARBA" id="ARBA00004741"/>
    </source>
</evidence>
<dbReference type="OrthoDB" id="9802281at2"/>
<evidence type="ECO:0000256" key="3">
    <source>
        <dbReference type="ARBA" id="ARBA00004496"/>
    </source>
</evidence>
<dbReference type="PANTHER" id="PTHR21022">
    <property type="entry name" value="PREPHENATE DEHYDRATASE P PROTEIN"/>
    <property type="match status" value="1"/>
</dbReference>
<dbReference type="UniPathway" id="UPA00121">
    <property type="reaction ID" value="UER00345"/>
</dbReference>
<evidence type="ECO:0000256" key="2">
    <source>
        <dbReference type="ARBA" id="ARBA00002364"/>
    </source>
</evidence>
<evidence type="ECO:0000256" key="14">
    <source>
        <dbReference type="ARBA" id="ARBA00023239"/>
    </source>
</evidence>
<dbReference type="SMART" id="SM00830">
    <property type="entry name" value="CM_2"/>
    <property type="match status" value="1"/>
</dbReference>
<reference evidence="23 24" key="1">
    <citation type="submission" date="2017-09" db="EMBL/GenBank/DDBJ databases">
        <title>Reassesment of A. cryaerophilus.</title>
        <authorList>
            <person name="Perez-Cataluna A."/>
            <person name="Collado L."/>
            <person name="Salgado O."/>
            <person name="Lefinanco V."/>
            <person name="Figueras M.J."/>
        </authorList>
    </citation>
    <scope>NUCLEOTIDE SEQUENCE [LARGE SCALE GENOMIC DNA]</scope>
    <source>
        <strain evidence="23 24">LMG 9871</strain>
    </source>
</reference>
<dbReference type="UniPathway" id="UPA00120">
    <property type="reaction ID" value="UER00203"/>
</dbReference>
<dbReference type="GO" id="GO:0005737">
    <property type="term" value="C:cytoplasm"/>
    <property type="evidence" value="ECO:0007669"/>
    <property type="project" value="UniProtKB-SubCell"/>
</dbReference>
<dbReference type="SUPFAM" id="SSF48600">
    <property type="entry name" value="Chorismate mutase II"/>
    <property type="match status" value="1"/>
</dbReference>
<evidence type="ECO:0000256" key="17">
    <source>
        <dbReference type="ARBA" id="ARBA00031520"/>
    </source>
</evidence>
<dbReference type="PROSITE" id="PS51671">
    <property type="entry name" value="ACT"/>
    <property type="match status" value="1"/>
</dbReference>
<comment type="function">
    <text evidence="2">Catalyzes the Claisen rearrangement of chorismate to prephenate and the decarboxylation/dehydration of prephenate to phenylpyruvate.</text>
</comment>
<evidence type="ECO:0000256" key="9">
    <source>
        <dbReference type="ARBA" id="ARBA00022490"/>
    </source>
</evidence>
<dbReference type="GO" id="GO:0004106">
    <property type="term" value="F:chorismate mutase activity"/>
    <property type="evidence" value="ECO:0007669"/>
    <property type="project" value="UniProtKB-EC"/>
</dbReference>
<keyword evidence="10" id="KW-0028">Amino-acid biosynthesis</keyword>
<comment type="pathway">
    <text evidence="5">Metabolic intermediate biosynthesis; prephenate biosynthesis; prephenate from chorismate: step 1/1.</text>
</comment>
<organism evidence="23 24">
    <name type="scientific">Aliarcobacter cryaerophilus</name>
    <dbReference type="NCBI Taxonomy" id="28198"/>
    <lineage>
        <taxon>Bacteria</taxon>
        <taxon>Pseudomonadati</taxon>
        <taxon>Campylobacterota</taxon>
        <taxon>Epsilonproteobacteria</taxon>
        <taxon>Campylobacterales</taxon>
        <taxon>Arcobacteraceae</taxon>
        <taxon>Aliarcobacter</taxon>
    </lineage>
</organism>
<dbReference type="CDD" id="cd13630">
    <property type="entry name" value="PBP2_PDT_1"/>
    <property type="match status" value="1"/>
</dbReference>
<dbReference type="InterPro" id="IPR045865">
    <property type="entry name" value="ACT-like_dom_sf"/>
</dbReference>
<evidence type="ECO:0000313" key="24">
    <source>
        <dbReference type="Proteomes" id="UP000238649"/>
    </source>
</evidence>
<dbReference type="Gene3D" id="1.20.59.10">
    <property type="entry name" value="Chorismate mutase"/>
    <property type="match status" value="1"/>
</dbReference>
<dbReference type="NCBIfam" id="TIGR01807">
    <property type="entry name" value="CM_P2"/>
    <property type="match status" value="1"/>
</dbReference>
<feature type="site" description="Essential for prephenate dehydratase activity" evidence="19">
    <location>
        <position position="264"/>
    </location>
</feature>
<keyword evidence="14" id="KW-0456">Lyase</keyword>
<dbReference type="SUPFAM" id="SSF53850">
    <property type="entry name" value="Periplasmic binding protein-like II"/>
    <property type="match status" value="1"/>
</dbReference>
<dbReference type="Gene3D" id="3.40.190.10">
    <property type="entry name" value="Periplasmic binding protein-like II"/>
    <property type="match status" value="2"/>
</dbReference>
<name>A0A2S9SQG6_9BACT</name>
<dbReference type="RefSeq" id="WP_105912247.1">
    <property type="nucleotide sequence ID" value="NZ_NXGH01000024.1"/>
</dbReference>
<dbReference type="GO" id="GO:0046417">
    <property type="term" value="P:chorismate metabolic process"/>
    <property type="evidence" value="ECO:0007669"/>
    <property type="project" value="InterPro"/>
</dbReference>
<dbReference type="Pfam" id="PF00800">
    <property type="entry name" value="PDT"/>
    <property type="match status" value="1"/>
</dbReference>
<evidence type="ECO:0000256" key="18">
    <source>
        <dbReference type="ARBA" id="ARBA00047848"/>
    </source>
</evidence>
<sequence length="360" mass="40255">MASCEDGLLELRNKLDSIDNKLLELLDERMQLVHKVGALKAKSGGAIYRPDREKSIIDRLEKINQEKNGLLNRSAIEALFLEIFAISRNIELPENIGYLGPQGSFTHQAAESRFGAMSSYVSISSIKGIFKELQSKKIKFGVVPIENSSNGIVNDTINGFTNFNSKIVAEVVLNIHHTLATTCDKISDIKRIYSKDIAFDQCRKFLTNFGLDEVELIPVESTTKAAKLAAIEENSAAICSHVAAKLYNLPILFENIEDKDNNKTRFFILSDFENSPSGNDKTSILVNLPDEQGVLVRFLNDFNNEGINLTKIKSHIVEGDSIFFIDFDGHKDDENVKKVLEKHKSSIKILGSYVKEIKDI</sequence>